<dbReference type="Pfam" id="PF19054">
    <property type="entry name" value="DUF5753"/>
    <property type="match status" value="1"/>
</dbReference>
<name>A0A5B2W7R0_9PSEU</name>
<dbReference type="SMART" id="SM00530">
    <property type="entry name" value="HTH_XRE"/>
    <property type="match status" value="1"/>
</dbReference>
<dbReference type="AlphaFoldDB" id="A0A5B2W7R0"/>
<dbReference type="RefSeq" id="WP_149855176.1">
    <property type="nucleotide sequence ID" value="NZ_VUOB01000112.1"/>
</dbReference>
<proteinExistence type="predicted"/>
<dbReference type="CDD" id="cd00093">
    <property type="entry name" value="HTH_XRE"/>
    <property type="match status" value="1"/>
</dbReference>
<reference evidence="2 3" key="1">
    <citation type="submission" date="2019-09" db="EMBL/GenBank/DDBJ databases">
        <title>Goodfellowia gen. nov., a new genus of the Pseudonocardineae related to Actinoalloteichus, containing Goodfellowia coeruleoviolacea gen. nov., comb. nov. gen. nov., comb. nov.</title>
        <authorList>
            <person name="Labeda D."/>
        </authorList>
    </citation>
    <scope>NUCLEOTIDE SEQUENCE [LARGE SCALE GENOMIC DNA]</scope>
    <source>
        <strain evidence="2 3">AN110305</strain>
    </source>
</reference>
<accession>A0A5B2W7R0</accession>
<reference evidence="2 3" key="2">
    <citation type="submission" date="2019-09" db="EMBL/GenBank/DDBJ databases">
        <authorList>
            <person name="Jin C."/>
        </authorList>
    </citation>
    <scope>NUCLEOTIDE SEQUENCE [LARGE SCALE GENOMIC DNA]</scope>
    <source>
        <strain evidence="2 3">AN110305</strain>
    </source>
</reference>
<comment type="caution">
    <text evidence="2">The sequence shown here is derived from an EMBL/GenBank/DDBJ whole genome shotgun (WGS) entry which is preliminary data.</text>
</comment>
<evidence type="ECO:0000313" key="2">
    <source>
        <dbReference type="EMBL" id="KAA2247305.1"/>
    </source>
</evidence>
<dbReference type="Pfam" id="PF13560">
    <property type="entry name" value="HTH_31"/>
    <property type="match status" value="1"/>
</dbReference>
<protein>
    <submittedName>
        <fullName evidence="2">Helix-turn-helix domain-containing protein</fullName>
    </submittedName>
</protein>
<dbReference type="GO" id="GO:0003677">
    <property type="term" value="F:DNA binding"/>
    <property type="evidence" value="ECO:0007669"/>
    <property type="project" value="InterPro"/>
</dbReference>
<feature type="domain" description="HTH cro/C1-type" evidence="1">
    <location>
        <begin position="16"/>
        <end position="77"/>
    </location>
</feature>
<dbReference type="SUPFAM" id="SSF47413">
    <property type="entry name" value="lambda repressor-like DNA-binding domains"/>
    <property type="match status" value="1"/>
</dbReference>
<gene>
    <name evidence="2" type="ORF">F0L68_40205</name>
</gene>
<keyword evidence="3" id="KW-1185">Reference proteome</keyword>
<sequence length="289" mass="31460">MARPDPTLQRQRIGKKLRAFRSSAPERVGRKFTAADAAAVLGCTQPKISQMEAGKYRLQWRDVRDLLTAYGASGHDIDRLVEAAALTAQPTWWAPYRAVVGEGFAELVGGEGEALTEITYEHGVMPGLVQTQPYAEALTVASRAVSATNRELVVGLRMERQRRLTEDDPLELVALIEESVLHRPIGTPEIMTAQLDHLLTLGQRPNVTIQIVPTAAGAHAALAGRFVLLLFAEFSPAVYLEHPPPLGARWSDDPLLSTAYEEIAAAARQQALSPEDSAAVIRTTLDDLV</sequence>
<evidence type="ECO:0000259" key="1">
    <source>
        <dbReference type="SMART" id="SM00530"/>
    </source>
</evidence>
<dbReference type="EMBL" id="VUOB01000112">
    <property type="protein sequence ID" value="KAA2247305.1"/>
    <property type="molecule type" value="Genomic_DNA"/>
</dbReference>
<dbReference type="OrthoDB" id="5177725at2"/>
<dbReference type="Gene3D" id="1.10.260.40">
    <property type="entry name" value="lambda repressor-like DNA-binding domains"/>
    <property type="match status" value="1"/>
</dbReference>
<dbReference type="InterPro" id="IPR010982">
    <property type="entry name" value="Lambda_DNA-bd_dom_sf"/>
</dbReference>
<organism evidence="2 3">
    <name type="scientific">Solihabitans fulvus</name>
    <dbReference type="NCBI Taxonomy" id="1892852"/>
    <lineage>
        <taxon>Bacteria</taxon>
        <taxon>Bacillati</taxon>
        <taxon>Actinomycetota</taxon>
        <taxon>Actinomycetes</taxon>
        <taxon>Pseudonocardiales</taxon>
        <taxon>Pseudonocardiaceae</taxon>
        <taxon>Solihabitans</taxon>
    </lineage>
</organism>
<evidence type="ECO:0000313" key="3">
    <source>
        <dbReference type="Proteomes" id="UP000323454"/>
    </source>
</evidence>
<dbReference type="InterPro" id="IPR043917">
    <property type="entry name" value="DUF5753"/>
</dbReference>
<dbReference type="InterPro" id="IPR001387">
    <property type="entry name" value="Cro/C1-type_HTH"/>
</dbReference>
<dbReference type="Proteomes" id="UP000323454">
    <property type="component" value="Unassembled WGS sequence"/>
</dbReference>